<dbReference type="GO" id="GO:0008173">
    <property type="term" value="F:RNA methyltransferase activity"/>
    <property type="evidence" value="ECO:0007669"/>
    <property type="project" value="UniProtKB-UniRule"/>
</dbReference>
<evidence type="ECO:0000256" key="1">
    <source>
        <dbReference type="ARBA" id="ARBA00008361"/>
    </source>
</evidence>
<keyword evidence="10" id="KW-1185">Reference proteome</keyword>
<dbReference type="Ensembl" id="ENSELUT00000089257.1">
    <property type="protein sequence ID" value="ENSELUP00000083460.1"/>
    <property type="gene ID" value="ENSELUG00000036832.1"/>
</dbReference>
<dbReference type="AlphaFoldDB" id="A0AAY5K5H9"/>
<dbReference type="PANTHER" id="PTHR12315:SF0">
    <property type="entry name" value="7SK SNRNA METHYLPHOSPHATE CAPPING ENZYME"/>
    <property type="match status" value="1"/>
</dbReference>
<accession>A0AAY5K5H9</accession>
<dbReference type="InterPro" id="IPR029063">
    <property type="entry name" value="SAM-dependent_MTases_sf"/>
</dbReference>
<organism evidence="9 10">
    <name type="scientific">Esox lucius</name>
    <name type="common">Northern pike</name>
    <dbReference type="NCBI Taxonomy" id="8010"/>
    <lineage>
        <taxon>Eukaryota</taxon>
        <taxon>Metazoa</taxon>
        <taxon>Chordata</taxon>
        <taxon>Craniata</taxon>
        <taxon>Vertebrata</taxon>
        <taxon>Euteleostomi</taxon>
        <taxon>Actinopterygii</taxon>
        <taxon>Neopterygii</taxon>
        <taxon>Teleostei</taxon>
        <taxon>Protacanthopterygii</taxon>
        <taxon>Esociformes</taxon>
        <taxon>Esocidae</taxon>
        <taxon>Esox</taxon>
    </lineage>
</organism>
<dbReference type="GO" id="GO:0008171">
    <property type="term" value="F:O-methyltransferase activity"/>
    <property type="evidence" value="ECO:0007669"/>
    <property type="project" value="UniProtKB-UniRule"/>
</dbReference>
<keyword evidence="3 6" id="KW-0808">Transferase</keyword>
<dbReference type="GO" id="GO:0017069">
    <property type="term" value="F:snRNA binding"/>
    <property type="evidence" value="ECO:0007669"/>
    <property type="project" value="TreeGrafter"/>
</dbReference>
<reference evidence="9" key="3">
    <citation type="submission" date="2025-09" db="UniProtKB">
        <authorList>
            <consortium name="Ensembl"/>
        </authorList>
    </citation>
    <scope>IDENTIFICATION</scope>
</reference>
<evidence type="ECO:0000313" key="9">
    <source>
        <dbReference type="Ensembl" id="ENSELUP00000083460.1"/>
    </source>
</evidence>
<dbReference type="Gene3D" id="3.40.50.150">
    <property type="entry name" value="Vaccinia Virus protein VP39"/>
    <property type="match status" value="1"/>
</dbReference>
<dbReference type="InterPro" id="IPR039772">
    <property type="entry name" value="Bin3-like"/>
</dbReference>
<feature type="region of interest" description="Disordered" evidence="7">
    <location>
        <begin position="1"/>
        <end position="63"/>
    </location>
</feature>
<dbReference type="GO" id="GO:0032259">
    <property type="term" value="P:methylation"/>
    <property type="evidence" value="ECO:0007669"/>
    <property type="project" value="UniProtKB-KW"/>
</dbReference>
<evidence type="ECO:0000313" key="10">
    <source>
        <dbReference type="Proteomes" id="UP000265140"/>
    </source>
</evidence>
<dbReference type="InterPro" id="IPR024160">
    <property type="entry name" value="BIN3_SAM-bd_dom"/>
</dbReference>
<dbReference type="GeneTree" id="ENSGT00940000153993"/>
<feature type="domain" description="Bin3-type SAM" evidence="8">
    <location>
        <begin position="1"/>
        <end position="223"/>
    </location>
</feature>
<dbReference type="GO" id="GO:0040031">
    <property type="term" value="P:snRNA modification"/>
    <property type="evidence" value="ECO:0007669"/>
    <property type="project" value="TreeGrafter"/>
</dbReference>
<dbReference type="PANTHER" id="PTHR12315">
    <property type="entry name" value="BICOID-INTERACTING PROTEIN RELATED"/>
    <property type="match status" value="1"/>
</dbReference>
<dbReference type="InterPro" id="IPR010675">
    <property type="entry name" value="Bin3_C"/>
</dbReference>
<dbReference type="SUPFAM" id="SSF53335">
    <property type="entry name" value="S-adenosyl-L-methionine-dependent methyltransferases"/>
    <property type="match status" value="1"/>
</dbReference>
<evidence type="ECO:0000259" key="8">
    <source>
        <dbReference type="PROSITE" id="PS51515"/>
    </source>
</evidence>
<evidence type="ECO:0000256" key="4">
    <source>
        <dbReference type="ARBA" id="ARBA00022691"/>
    </source>
</evidence>
<dbReference type="EC" id="2.1.1.-" evidence="6"/>
<evidence type="ECO:0000256" key="3">
    <source>
        <dbReference type="ARBA" id="ARBA00022679"/>
    </source>
</evidence>
<reference evidence="9 10" key="1">
    <citation type="submission" date="2020-02" db="EMBL/GenBank/DDBJ databases">
        <title>Esox lucius (northern pike) genome, fEsoLuc1, primary haplotype.</title>
        <authorList>
            <person name="Myers G."/>
            <person name="Karagic N."/>
            <person name="Meyer A."/>
            <person name="Pippel M."/>
            <person name="Reichard M."/>
            <person name="Winkler S."/>
            <person name="Tracey A."/>
            <person name="Sims Y."/>
            <person name="Howe K."/>
            <person name="Rhie A."/>
            <person name="Formenti G."/>
            <person name="Durbin R."/>
            <person name="Fedrigo O."/>
            <person name="Jarvis E.D."/>
        </authorList>
    </citation>
    <scope>NUCLEOTIDE SEQUENCE [LARGE SCALE GENOMIC DNA]</scope>
</reference>
<sequence>MLHRRVSQDSPTTSRDLRYSGRISSTPGALPPRSFLTTSVTSARVMDESTSEPSSSASSMEDVTAGLRRSSKYSFHRPTTSPWRPLSVSQGDYLNDRELLVHNDVTAVYDVILCLGVTKWVHLHEGDGGVVRMFWRMYRHLRPGGMLLPEPQPWISYCHSKKSTEMTYRNYQDIRLRPENFSSYLTSTVGFTCYRLLTDTGNTSTVGFVFYKAPKSYFPAILTQNMIRMSPDKEAVLPLDGRGDTTDPS</sequence>
<reference evidence="9" key="2">
    <citation type="submission" date="2025-08" db="UniProtKB">
        <authorList>
            <consortium name="Ensembl"/>
        </authorList>
    </citation>
    <scope>IDENTIFICATION</scope>
</reference>
<dbReference type="Proteomes" id="UP000265140">
    <property type="component" value="Chromosome 24"/>
</dbReference>
<dbReference type="PROSITE" id="PS51515">
    <property type="entry name" value="BIN3_SAM"/>
    <property type="match status" value="1"/>
</dbReference>
<proteinExistence type="inferred from homology"/>
<evidence type="ECO:0000256" key="2">
    <source>
        <dbReference type="ARBA" id="ARBA00022603"/>
    </source>
</evidence>
<evidence type="ECO:0000256" key="5">
    <source>
        <dbReference type="PROSITE-ProRule" id="PRU00848"/>
    </source>
</evidence>
<protein>
    <recommendedName>
        <fullName evidence="6">RNA methyltransferase</fullName>
        <ecNumber evidence="6">2.1.1.-</ecNumber>
    </recommendedName>
</protein>
<evidence type="ECO:0000256" key="6">
    <source>
        <dbReference type="RuleBase" id="RU367087"/>
    </source>
</evidence>
<name>A0AAY5K5H9_ESOLU</name>
<dbReference type="Pfam" id="PF06859">
    <property type="entry name" value="Bin3"/>
    <property type="match status" value="1"/>
</dbReference>
<feature type="compositionally biased region" description="Low complexity" evidence="7">
    <location>
        <begin position="51"/>
        <end position="61"/>
    </location>
</feature>
<evidence type="ECO:0000256" key="7">
    <source>
        <dbReference type="SAM" id="MobiDB-lite"/>
    </source>
</evidence>
<keyword evidence="2 6" id="KW-0489">Methyltransferase</keyword>
<keyword evidence="4 5" id="KW-0949">S-adenosyl-L-methionine</keyword>
<comment type="similarity">
    <text evidence="1 6">Belongs to the methyltransferase superfamily.</text>
</comment>